<accession>A0A821U557</accession>
<protein>
    <submittedName>
        <fullName evidence="2">Uncharacterized protein</fullName>
    </submittedName>
</protein>
<dbReference type="EMBL" id="CAJOBZ010000028">
    <property type="protein sequence ID" value="CAF4882925.1"/>
    <property type="molecule type" value="Genomic_DNA"/>
</dbReference>
<evidence type="ECO:0000313" key="2">
    <source>
        <dbReference type="EMBL" id="CAF4882925.1"/>
    </source>
</evidence>
<feature type="region of interest" description="Disordered" evidence="1">
    <location>
        <begin position="91"/>
        <end position="110"/>
    </location>
</feature>
<gene>
    <name evidence="2" type="ORF">PMACD_LOCUS9773</name>
</gene>
<dbReference type="Proteomes" id="UP000663880">
    <property type="component" value="Unassembled WGS sequence"/>
</dbReference>
<organism evidence="2 3">
    <name type="scientific">Pieris macdunnoughi</name>
    <dbReference type="NCBI Taxonomy" id="345717"/>
    <lineage>
        <taxon>Eukaryota</taxon>
        <taxon>Metazoa</taxon>
        <taxon>Ecdysozoa</taxon>
        <taxon>Arthropoda</taxon>
        <taxon>Hexapoda</taxon>
        <taxon>Insecta</taxon>
        <taxon>Pterygota</taxon>
        <taxon>Neoptera</taxon>
        <taxon>Endopterygota</taxon>
        <taxon>Lepidoptera</taxon>
        <taxon>Glossata</taxon>
        <taxon>Ditrysia</taxon>
        <taxon>Papilionoidea</taxon>
        <taxon>Pieridae</taxon>
        <taxon>Pierinae</taxon>
        <taxon>Pieris</taxon>
    </lineage>
</organism>
<dbReference type="AlphaFoldDB" id="A0A821U557"/>
<proteinExistence type="predicted"/>
<feature type="region of interest" description="Disordered" evidence="1">
    <location>
        <begin position="58"/>
        <end position="78"/>
    </location>
</feature>
<comment type="caution">
    <text evidence="2">The sequence shown here is derived from an EMBL/GenBank/DDBJ whole genome shotgun (WGS) entry which is preliminary data.</text>
</comment>
<evidence type="ECO:0000313" key="3">
    <source>
        <dbReference type="Proteomes" id="UP000663880"/>
    </source>
</evidence>
<evidence type="ECO:0000256" key="1">
    <source>
        <dbReference type="SAM" id="MobiDB-lite"/>
    </source>
</evidence>
<sequence length="122" mass="13307">MSLVVLIVQSFNLQSGKRSGPLSARRGALCNPVNAPLLHVRTKPARSFVGGFPLKIARRPEQTPGRHRQCPSVSLLTPFHPRTHRSAVTLTQTAEYQNKEARRAVAAPARRPAGLADMPVLV</sequence>
<keyword evidence="3" id="KW-1185">Reference proteome</keyword>
<name>A0A821U557_9NEOP</name>
<reference evidence="2" key="1">
    <citation type="submission" date="2021-02" db="EMBL/GenBank/DDBJ databases">
        <authorList>
            <person name="Steward A R."/>
        </authorList>
    </citation>
    <scope>NUCLEOTIDE SEQUENCE</scope>
</reference>